<dbReference type="EMBL" id="LN728224">
    <property type="protein sequence ID" value="CEP12704.1"/>
    <property type="molecule type" value="Genomic_DNA"/>
</dbReference>
<gene>
    <name evidence="4" type="primary">PARPA_06682.1 scaffold 23333</name>
</gene>
<dbReference type="PANTHER" id="PTHR31290:SF5">
    <property type="entry name" value="UV-DAMAGE ENDONUCLEASE"/>
    <property type="match status" value="1"/>
</dbReference>
<evidence type="ECO:0000256" key="3">
    <source>
        <dbReference type="SAM" id="MobiDB-lite"/>
    </source>
</evidence>
<evidence type="ECO:0000256" key="1">
    <source>
        <dbReference type="ARBA" id="ARBA00022763"/>
    </source>
</evidence>
<dbReference type="GO" id="GO:0005634">
    <property type="term" value="C:nucleus"/>
    <property type="evidence" value="ECO:0007669"/>
    <property type="project" value="TreeGrafter"/>
</dbReference>
<dbReference type="Proteomes" id="UP000054107">
    <property type="component" value="Unassembled WGS sequence"/>
</dbReference>
<reference evidence="4 5" key="1">
    <citation type="submission" date="2014-09" db="EMBL/GenBank/DDBJ databases">
        <authorList>
            <person name="Ellenberger Sabrina"/>
        </authorList>
    </citation>
    <scope>NUCLEOTIDE SEQUENCE [LARGE SCALE GENOMIC DNA]</scope>
    <source>
        <strain evidence="4 5">CBS 412.66</strain>
    </source>
</reference>
<keyword evidence="1" id="KW-0227">DNA damage</keyword>
<keyword evidence="5" id="KW-1185">Reference proteome</keyword>
<dbReference type="GO" id="GO:0009411">
    <property type="term" value="P:response to UV"/>
    <property type="evidence" value="ECO:0007669"/>
    <property type="project" value="InterPro"/>
</dbReference>
<proteinExistence type="predicted"/>
<sequence>MGPNSVKLESTMAATANMKDTSKKEDESSVKLKENLAETTTTFDSTRYVHDNPRSFKGRLGYACMNTLLRKQKPTVFSARTCRLATVAEKGLDFVKEIALANVADMKTMIQWNEGKWLLSSKK</sequence>
<name>A0A0B7NCG0_9FUNG</name>
<dbReference type="GO" id="GO:0005739">
    <property type="term" value="C:mitochondrion"/>
    <property type="evidence" value="ECO:0007669"/>
    <property type="project" value="TreeGrafter"/>
</dbReference>
<evidence type="ECO:0000313" key="5">
    <source>
        <dbReference type="Proteomes" id="UP000054107"/>
    </source>
</evidence>
<dbReference type="Gene3D" id="3.20.20.150">
    <property type="entry name" value="Divalent-metal-dependent TIM barrel enzymes"/>
    <property type="match status" value="1"/>
</dbReference>
<evidence type="ECO:0000256" key="2">
    <source>
        <dbReference type="ARBA" id="ARBA00023204"/>
    </source>
</evidence>
<accession>A0A0B7NCG0</accession>
<dbReference type="PANTHER" id="PTHR31290">
    <property type="entry name" value="UV-DAMAGE ENDONUCLEASE"/>
    <property type="match status" value="1"/>
</dbReference>
<keyword evidence="2" id="KW-0234">DNA repair</keyword>
<dbReference type="InterPro" id="IPR004601">
    <property type="entry name" value="UvdE"/>
</dbReference>
<dbReference type="GO" id="GO:0006289">
    <property type="term" value="P:nucleotide-excision repair"/>
    <property type="evidence" value="ECO:0007669"/>
    <property type="project" value="InterPro"/>
</dbReference>
<feature type="region of interest" description="Disordered" evidence="3">
    <location>
        <begin position="1"/>
        <end position="31"/>
    </location>
</feature>
<dbReference type="GO" id="GO:0043504">
    <property type="term" value="P:mitochondrial DNA repair"/>
    <property type="evidence" value="ECO:0007669"/>
    <property type="project" value="TreeGrafter"/>
</dbReference>
<feature type="compositionally biased region" description="Basic and acidic residues" evidence="3">
    <location>
        <begin position="20"/>
        <end position="31"/>
    </location>
</feature>
<dbReference type="Pfam" id="PF03851">
    <property type="entry name" value="UvdE"/>
    <property type="match status" value="1"/>
</dbReference>
<evidence type="ECO:0000313" key="4">
    <source>
        <dbReference type="EMBL" id="CEP12704.1"/>
    </source>
</evidence>
<dbReference type="OrthoDB" id="541883at2759"/>
<organism evidence="4 5">
    <name type="scientific">Parasitella parasitica</name>
    <dbReference type="NCBI Taxonomy" id="35722"/>
    <lineage>
        <taxon>Eukaryota</taxon>
        <taxon>Fungi</taxon>
        <taxon>Fungi incertae sedis</taxon>
        <taxon>Mucoromycota</taxon>
        <taxon>Mucoromycotina</taxon>
        <taxon>Mucoromycetes</taxon>
        <taxon>Mucorales</taxon>
        <taxon>Mucorineae</taxon>
        <taxon>Mucoraceae</taxon>
        <taxon>Parasitella</taxon>
    </lineage>
</organism>
<dbReference type="AlphaFoldDB" id="A0A0B7NCG0"/>
<protein>
    <submittedName>
        <fullName evidence="4">Uncharacterized protein</fullName>
    </submittedName>
</protein>
<dbReference type="GO" id="GO:0004519">
    <property type="term" value="F:endonuclease activity"/>
    <property type="evidence" value="ECO:0007669"/>
    <property type="project" value="InterPro"/>
</dbReference>